<organism evidence="1 2">
    <name type="scientific">Ditylenchus destructor</name>
    <dbReference type="NCBI Taxonomy" id="166010"/>
    <lineage>
        <taxon>Eukaryota</taxon>
        <taxon>Metazoa</taxon>
        <taxon>Ecdysozoa</taxon>
        <taxon>Nematoda</taxon>
        <taxon>Chromadorea</taxon>
        <taxon>Rhabditida</taxon>
        <taxon>Tylenchina</taxon>
        <taxon>Tylenchomorpha</taxon>
        <taxon>Sphaerularioidea</taxon>
        <taxon>Anguinidae</taxon>
        <taxon>Anguininae</taxon>
        <taxon>Ditylenchus</taxon>
    </lineage>
</organism>
<dbReference type="Proteomes" id="UP001201812">
    <property type="component" value="Unassembled WGS sequence"/>
</dbReference>
<accession>A0AAD4ND43</accession>
<evidence type="ECO:0000313" key="1">
    <source>
        <dbReference type="EMBL" id="KAI1722160.1"/>
    </source>
</evidence>
<protein>
    <submittedName>
        <fullName evidence="1">Uncharacterized protein</fullName>
    </submittedName>
</protein>
<gene>
    <name evidence="1" type="ORF">DdX_04468</name>
</gene>
<keyword evidence="2" id="KW-1185">Reference proteome</keyword>
<sequence length="148" mass="16357">MCRFGSLGQRTPGVELVCPIYPIPSEYSSLHQQACSLGALSLESQAPVGDEWESFWKYAPDAAGPCAVMPIVDLDSINTGVDERETTATAAAKTAAFAHRLIIHKILASFPFIFCCFGRVKRKQPTFPKATLLLFEILAFLLKLRFYL</sequence>
<name>A0AAD4ND43_9BILA</name>
<evidence type="ECO:0000313" key="2">
    <source>
        <dbReference type="Proteomes" id="UP001201812"/>
    </source>
</evidence>
<dbReference type="AlphaFoldDB" id="A0AAD4ND43"/>
<comment type="caution">
    <text evidence="1">The sequence shown here is derived from an EMBL/GenBank/DDBJ whole genome shotgun (WGS) entry which is preliminary data.</text>
</comment>
<proteinExistence type="predicted"/>
<reference evidence="1" key="1">
    <citation type="submission" date="2022-01" db="EMBL/GenBank/DDBJ databases">
        <title>Genome Sequence Resource for Two Populations of Ditylenchus destructor, the Migratory Endoparasitic Phytonematode.</title>
        <authorList>
            <person name="Zhang H."/>
            <person name="Lin R."/>
            <person name="Xie B."/>
        </authorList>
    </citation>
    <scope>NUCLEOTIDE SEQUENCE</scope>
    <source>
        <strain evidence="1">BazhouSP</strain>
    </source>
</reference>
<dbReference type="EMBL" id="JAKKPZ010000004">
    <property type="protein sequence ID" value="KAI1722160.1"/>
    <property type="molecule type" value="Genomic_DNA"/>
</dbReference>